<dbReference type="OrthoDB" id="2153176at2759"/>
<dbReference type="PANTHER" id="PTHR31687">
    <property type="match status" value="1"/>
</dbReference>
<protein>
    <submittedName>
        <fullName evidence="2">Uncharacterized protein</fullName>
    </submittedName>
</protein>
<dbReference type="InterPro" id="IPR012469">
    <property type="entry name" value="DUF1688"/>
</dbReference>
<dbReference type="EMBL" id="SRPW01000450">
    <property type="protein sequence ID" value="KAG6014457.1"/>
    <property type="molecule type" value="Genomic_DNA"/>
</dbReference>
<feature type="compositionally biased region" description="Basic and acidic residues" evidence="1">
    <location>
        <begin position="1"/>
        <end position="11"/>
    </location>
</feature>
<organism evidence="2 3">
    <name type="scientific">Claviceps pusilla</name>
    <dbReference type="NCBI Taxonomy" id="123648"/>
    <lineage>
        <taxon>Eukaryota</taxon>
        <taxon>Fungi</taxon>
        <taxon>Dikarya</taxon>
        <taxon>Ascomycota</taxon>
        <taxon>Pezizomycotina</taxon>
        <taxon>Sordariomycetes</taxon>
        <taxon>Hypocreomycetidae</taxon>
        <taxon>Hypocreales</taxon>
        <taxon>Clavicipitaceae</taxon>
        <taxon>Claviceps</taxon>
    </lineage>
</organism>
<keyword evidence="3" id="KW-1185">Reference proteome</keyword>
<sequence length="104" mass="11369">MRLFSRKDKIPKGNHSVAASLSTGSVNSATTQLSMPSIKQSKVDLPRPPDPELDPVGYLRSLGAVRERSRIILEKVTSDDLNHFDVDLSKLPDVVTFVAGLIKV</sequence>
<gene>
    <name evidence="2" type="ORF">E4U43_006502</name>
</gene>
<dbReference type="AlphaFoldDB" id="A0A9P7NG38"/>
<dbReference type="PANTHER" id="PTHR31687:SF3">
    <property type="entry name" value="PROTEIN URG3"/>
    <property type="match status" value="1"/>
</dbReference>
<dbReference type="Proteomes" id="UP000748025">
    <property type="component" value="Unassembled WGS sequence"/>
</dbReference>
<name>A0A9P7NG38_9HYPO</name>
<accession>A0A9P7NG38</accession>
<feature type="compositionally biased region" description="Polar residues" evidence="1">
    <location>
        <begin position="17"/>
        <end position="40"/>
    </location>
</feature>
<feature type="region of interest" description="Disordered" evidence="1">
    <location>
        <begin position="1"/>
        <end position="52"/>
    </location>
</feature>
<evidence type="ECO:0000313" key="2">
    <source>
        <dbReference type="EMBL" id="KAG6014457.1"/>
    </source>
</evidence>
<comment type="caution">
    <text evidence="2">The sequence shown here is derived from an EMBL/GenBank/DDBJ whole genome shotgun (WGS) entry which is preliminary data.</text>
</comment>
<proteinExistence type="predicted"/>
<evidence type="ECO:0000256" key="1">
    <source>
        <dbReference type="SAM" id="MobiDB-lite"/>
    </source>
</evidence>
<feature type="compositionally biased region" description="Basic and acidic residues" evidence="1">
    <location>
        <begin position="41"/>
        <end position="50"/>
    </location>
</feature>
<evidence type="ECO:0000313" key="3">
    <source>
        <dbReference type="Proteomes" id="UP000748025"/>
    </source>
</evidence>
<dbReference type="Pfam" id="PF07958">
    <property type="entry name" value="DUF1688"/>
    <property type="match status" value="1"/>
</dbReference>
<reference evidence="2" key="1">
    <citation type="journal article" date="2020" name="bioRxiv">
        <title>Whole genome comparisons of ergot fungi reveals the divergence and evolution of species within the genus Claviceps are the result of varying mechanisms driving genome evolution and host range expansion.</title>
        <authorList>
            <person name="Wyka S.A."/>
            <person name="Mondo S.J."/>
            <person name="Liu M."/>
            <person name="Dettman J."/>
            <person name="Nalam V."/>
            <person name="Broders K.D."/>
        </authorList>
    </citation>
    <scope>NUCLEOTIDE SEQUENCE</scope>
    <source>
        <strain evidence="2">CCC 602</strain>
    </source>
</reference>